<dbReference type="Pfam" id="PF10099">
    <property type="entry name" value="RskA_C"/>
    <property type="match status" value="1"/>
</dbReference>
<dbReference type="KEGG" id="gba:J421_6274"/>
<dbReference type="InParanoid" id="W0RS58"/>
<dbReference type="GO" id="GO:0006417">
    <property type="term" value="P:regulation of translation"/>
    <property type="evidence" value="ECO:0007669"/>
    <property type="project" value="TreeGrafter"/>
</dbReference>
<evidence type="ECO:0000259" key="3">
    <source>
        <dbReference type="Pfam" id="PF10099"/>
    </source>
</evidence>
<reference evidence="4 5" key="1">
    <citation type="journal article" date="2014" name="Genome Announc.">
        <title>Genome Sequence and Methylome of Soil Bacterium Gemmatirosa kalamazoonensis KBS708T, a Member of the Rarely Cultivated Gemmatimonadetes Phylum.</title>
        <authorList>
            <person name="Debruyn J.M."/>
            <person name="Radosevich M."/>
            <person name="Wommack K.E."/>
            <person name="Polson S.W."/>
            <person name="Hauser L.J."/>
            <person name="Fawaz M.N."/>
            <person name="Korlach J."/>
            <person name="Tsai Y.C."/>
        </authorList>
    </citation>
    <scope>NUCLEOTIDE SEQUENCE [LARGE SCALE GENOMIC DNA]</scope>
    <source>
        <strain evidence="4 5">KBS708</strain>
        <plasmid evidence="5">Plasmid 2</plasmid>
    </source>
</reference>
<dbReference type="GO" id="GO:0005886">
    <property type="term" value="C:plasma membrane"/>
    <property type="evidence" value="ECO:0007669"/>
    <property type="project" value="InterPro"/>
</dbReference>
<name>W0RS58_9BACT</name>
<feature type="domain" description="Anti-sigma K factor RskA C-terminal" evidence="3">
    <location>
        <begin position="36"/>
        <end position="183"/>
    </location>
</feature>
<dbReference type="PANTHER" id="PTHR37461">
    <property type="entry name" value="ANTI-SIGMA-K FACTOR RSKA"/>
    <property type="match status" value="1"/>
</dbReference>
<dbReference type="HOGENOM" id="CLU_1335929_0_0_0"/>
<keyword evidence="5" id="KW-1185">Reference proteome</keyword>
<dbReference type="eggNOG" id="COG5343">
    <property type="taxonomic scope" value="Bacteria"/>
</dbReference>
<accession>W0RS58</accession>
<feature type="transmembrane region" description="Helical" evidence="2">
    <location>
        <begin position="32"/>
        <end position="50"/>
    </location>
</feature>
<gene>
    <name evidence="4" type="ORF">J421_6274</name>
</gene>
<keyword evidence="4" id="KW-0614">Plasmid</keyword>
<evidence type="ECO:0000256" key="2">
    <source>
        <dbReference type="SAM" id="Phobius"/>
    </source>
</evidence>
<evidence type="ECO:0000313" key="5">
    <source>
        <dbReference type="Proteomes" id="UP000019151"/>
    </source>
</evidence>
<dbReference type="InterPro" id="IPR051474">
    <property type="entry name" value="Anti-sigma-K/W_factor"/>
</dbReference>
<dbReference type="PANTHER" id="PTHR37461:SF1">
    <property type="entry name" value="ANTI-SIGMA-K FACTOR RSKA"/>
    <property type="match status" value="1"/>
</dbReference>
<proteinExistence type="predicted"/>
<sequence length="205" mass="22741">MERVHETKVVPISAAPSATSASREPRRASRSWGWVVGIAATLLVAAGLALENLQLRRSLESRGVELAQATAKAERRERQLDAVLEAEKDLYVAQMKGADTVTGPGIQFFWNAKQHRAILHAFRLPPARDGRAYQLWLIQDGKPVSAKVFNSDPDGHALVENIQVPTTPNGVTQVLLTEEPAGDRRCRRRSRSSAERWRRPSAARH</sequence>
<keyword evidence="2" id="KW-1133">Transmembrane helix</keyword>
<evidence type="ECO:0000256" key="1">
    <source>
        <dbReference type="SAM" id="MobiDB-lite"/>
    </source>
</evidence>
<organism evidence="4 5">
    <name type="scientific">Gemmatirosa kalamazoonensis</name>
    <dbReference type="NCBI Taxonomy" id="861299"/>
    <lineage>
        <taxon>Bacteria</taxon>
        <taxon>Pseudomonadati</taxon>
        <taxon>Gemmatimonadota</taxon>
        <taxon>Gemmatimonadia</taxon>
        <taxon>Gemmatimonadales</taxon>
        <taxon>Gemmatimonadaceae</taxon>
        <taxon>Gemmatirosa</taxon>
    </lineage>
</organism>
<dbReference type="EMBL" id="CP007130">
    <property type="protein sequence ID" value="AHG93809.1"/>
    <property type="molecule type" value="Genomic_DNA"/>
</dbReference>
<keyword evidence="2" id="KW-0472">Membrane</keyword>
<evidence type="ECO:0000313" key="4">
    <source>
        <dbReference type="EMBL" id="AHG93809.1"/>
    </source>
</evidence>
<dbReference type="InterPro" id="IPR018764">
    <property type="entry name" value="RskA_C"/>
</dbReference>
<dbReference type="AlphaFoldDB" id="W0RS58"/>
<feature type="region of interest" description="Disordered" evidence="1">
    <location>
        <begin position="1"/>
        <end position="24"/>
    </location>
</feature>
<geneLocation type="plasmid" evidence="4 5">
    <name>2</name>
</geneLocation>
<protein>
    <submittedName>
        <fullName evidence="4">Anti-sigma-K factor RskA</fullName>
    </submittedName>
</protein>
<feature type="region of interest" description="Disordered" evidence="1">
    <location>
        <begin position="181"/>
        <end position="205"/>
    </location>
</feature>
<dbReference type="GO" id="GO:0016989">
    <property type="term" value="F:sigma factor antagonist activity"/>
    <property type="evidence" value="ECO:0007669"/>
    <property type="project" value="TreeGrafter"/>
</dbReference>
<feature type="compositionally biased region" description="Low complexity" evidence="1">
    <location>
        <begin position="13"/>
        <end position="22"/>
    </location>
</feature>
<dbReference type="Proteomes" id="UP000019151">
    <property type="component" value="Plasmid 2"/>
</dbReference>
<keyword evidence="2" id="KW-0812">Transmembrane</keyword>